<dbReference type="Pfam" id="PF00849">
    <property type="entry name" value="PseudoU_synth_2"/>
    <property type="match status" value="1"/>
</dbReference>
<feature type="region of interest" description="Disordered" evidence="7">
    <location>
        <begin position="1"/>
        <end position="23"/>
    </location>
</feature>
<dbReference type="FunFam" id="3.10.290.10:FF:000003">
    <property type="entry name" value="Pseudouridine synthase"/>
    <property type="match status" value="1"/>
</dbReference>
<dbReference type="Gene3D" id="3.30.70.580">
    <property type="entry name" value="Pseudouridine synthase I, catalytic domain, N-terminal subdomain"/>
    <property type="match status" value="1"/>
</dbReference>
<evidence type="ECO:0000256" key="3">
    <source>
        <dbReference type="ARBA" id="ARBA00022884"/>
    </source>
</evidence>
<feature type="region of interest" description="Disordered" evidence="7">
    <location>
        <begin position="265"/>
        <end position="440"/>
    </location>
</feature>
<dbReference type="EMBL" id="QGLF01000001">
    <property type="protein sequence ID" value="PWR23552.1"/>
    <property type="molecule type" value="Genomic_DNA"/>
</dbReference>
<dbReference type="GO" id="GO:0000455">
    <property type="term" value="P:enzyme-directed rRNA pseudouridine synthesis"/>
    <property type="evidence" value="ECO:0007669"/>
    <property type="project" value="UniProtKB-ARBA"/>
</dbReference>
<dbReference type="AlphaFoldDB" id="A0A317EAG6"/>
<feature type="compositionally biased region" description="Basic and acidic residues" evidence="7">
    <location>
        <begin position="415"/>
        <end position="432"/>
    </location>
</feature>
<comment type="catalytic activity">
    <reaction evidence="1">
        <text>a uridine in RNA = a pseudouridine in RNA</text>
        <dbReference type="Rhea" id="RHEA:48348"/>
        <dbReference type="Rhea" id="RHEA-COMP:12068"/>
        <dbReference type="Rhea" id="RHEA-COMP:12069"/>
        <dbReference type="ChEBI" id="CHEBI:65314"/>
        <dbReference type="ChEBI" id="CHEBI:65315"/>
    </reaction>
</comment>
<gene>
    <name evidence="9" type="ORF">DKG75_02985</name>
</gene>
<dbReference type="InterPro" id="IPR042092">
    <property type="entry name" value="PsdUridine_s_RsuA/RluB/E/F_cat"/>
</dbReference>
<dbReference type="Proteomes" id="UP000246077">
    <property type="component" value="Unassembled WGS sequence"/>
</dbReference>
<evidence type="ECO:0000313" key="9">
    <source>
        <dbReference type="EMBL" id="PWR23552.1"/>
    </source>
</evidence>
<dbReference type="PROSITE" id="PS50889">
    <property type="entry name" value="S4"/>
    <property type="match status" value="1"/>
</dbReference>
<keyword evidence="3 5" id="KW-0694">RNA-binding</keyword>
<dbReference type="NCBIfam" id="TIGR00093">
    <property type="entry name" value="pseudouridine synthase"/>
    <property type="match status" value="1"/>
</dbReference>
<evidence type="ECO:0000256" key="7">
    <source>
        <dbReference type="SAM" id="MobiDB-lite"/>
    </source>
</evidence>
<protein>
    <recommendedName>
        <fullName evidence="6">Pseudouridine synthase</fullName>
        <ecNumber evidence="6">5.4.99.-</ecNumber>
    </recommendedName>
</protein>
<reference evidence="10" key="1">
    <citation type="submission" date="2018-05" db="EMBL/GenBank/DDBJ databases">
        <title>Zavarzinia sp. HR-AS.</title>
        <authorList>
            <person name="Lee Y."/>
            <person name="Jeon C.O."/>
        </authorList>
    </citation>
    <scope>NUCLEOTIDE SEQUENCE [LARGE SCALE GENOMIC DNA]</scope>
    <source>
        <strain evidence="10">DSM 1231</strain>
    </source>
</reference>
<evidence type="ECO:0000256" key="2">
    <source>
        <dbReference type="ARBA" id="ARBA00008348"/>
    </source>
</evidence>
<dbReference type="PANTHER" id="PTHR47683">
    <property type="entry name" value="PSEUDOURIDINE SYNTHASE FAMILY PROTEIN-RELATED"/>
    <property type="match status" value="1"/>
</dbReference>
<proteinExistence type="inferred from homology"/>
<dbReference type="SUPFAM" id="SSF55174">
    <property type="entry name" value="Alpha-L RNA-binding motif"/>
    <property type="match status" value="1"/>
</dbReference>
<name>A0A317EAG6_9PROT</name>
<dbReference type="PANTHER" id="PTHR47683:SF3">
    <property type="entry name" value="RIBOSOMAL LARGE SUBUNIT PSEUDOURIDINE SYNTHASE B"/>
    <property type="match status" value="1"/>
</dbReference>
<accession>A0A317EAG6</accession>
<evidence type="ECO:0000256" key="4">
    <source>
        <dbReference type="ARBA" id="ARBA00023235"/>
    </source>
</evidence>
<comment type="similarity">
    <text evidence="2 6">Belongs to the pseudouridine synthase RsuA family.</text>
</comment>
<dbReference type="Gene3D" id="3.10.290.10">
    <property type="entry name" value="RNA-binding S4 domain"/>
    <property type="match status" value="1"/>
</dbReference>
<evidence type="ECO:0000259" key="8">
    <source>
        <dbReference type="SMART" id="SM00363"/>
    </source>
</evidence>
<evidence type="ECO:0000256" key="6">
    <source>
        <dbReference type="RuleBase" id="RU003887"/>
    </source>
</evidence>
<dbReference type="InterPro" id="IPR002942">
    <property type="entry name" value="S4_RNA-bd"/>
</dbReference>
<keyword evidence="4 6" id="KW-0413">Isomerase</keyword>
<dbReference type="InterPro" id="IPR020103">
    <property type="entry name" value="PsdUridine_synth_cat_dom_sf"/>
</dbReference>
<dbReference type="SUPFAM" id="SSF55120">
    <property type="entry name" value="Pseudouridine synthase"/>
    <property type="match status" value="1"/>
</dbReference>
<dbReference type="EC" id="5.4.99.-" evidence="6"/>
<dbReference type="RefSeq" id="WP_109919584.1">
    <property type="nucleotide sequence ID" value="NZ_QGLF01000001.1"/>
</dbReference>
<dbReference type="InterPro" id="IPR006145">
    <property type="entry name" value="PsdUridine_synth_RsuA/RluA"/>
</dbReference>
<feature type="domain" description="RNA-binding S4" evidence="8">
    <location>
        <begin position="26"/>
        <end position="84"/>
    </location>
</feature>
<dbReference type="PROSITE" id="PS01149">
    <property type="entry name" value="PSI_RSU"/>
    <property type="match status" value="1"/>
</dbReference>
<comment type="caution">
    <text evidence="9">The sequence shown here is derived from an EMBL/GenBank/DDBJ whole genome shotgun (WGS) entry which is preliminary data.</text>
</comment>
<dbReference type="OrthoDB" id="9807213at2"/>
<dbReference type="InterPro" id="IPR020094">
    <property type="entry name" value="TruA/RsuA/RluB/E/F_N"/>
</dbReference>
<evidence type="ECO:0000313" key="10">
    <source>
        <dbReference type="Proteomes" id="UP000246077"/>
    </source>
</evidence>
<sequence length="440" mass="46947">MSTNEKSRPSKAKPAAPPAPAAPEAERIAKYLARAGVCSRRDAERLIEEGKVTVDGTVLATPAFKVTGAERIEVEGRVVGSPPKTRLWRFNKPRGLVVSHKDDQGRPTIFDLLKVAGLPRVVSIGRLDLNSEGLLLVTNDGALARQLELPRNAWVRRYKVRVAGGIDVGRLEALKQGVTIDGVRYGSIEVEIDRIGGLNAWLYVSLTEGKNREIRRVMEHLGLSVNRLQRVSYGPFDLDRLPLGEVMPIGPAIVEKLLKGDEVRYEKPAPKPAKPIVPRQKPAADEEDRPPRGKPAPVRAGRTPVAKEGPGRGPAARDGQGRAPAEKIGRGRSPAAKEGPGRGPAARDEQGGAPAEKIGRGRSPAAKEGAGRGPAARDGQGRAPAVKTGQGRGPAAKEGPGRDGPPPKGPRGPRSRPEGGRQERSAPGDKGGRHAHRRRP</sequence>
<dbReference type="InterPro" id="IPR036986">
    <property type="entry name" value="S4_RNA-bd_sf"/>
</dbReference>
<evidence type="ECO:0000256" key="5">
    <source>
        <dbReference type="PROSITE-ProRule" id="PRU00182"/>
    </source>
</evidence>
<dbReference type="InterPro" id="IPR018496">
    <property type="entry name" value="PsdUridine_synth_RsuA/RluB_CS"/>
</dbReference>
<dbReference type="InterPro" id="IPR050343">
    <property type="entry name" value="RsuA_PseudoU_synthase"/>
</dbReference>
<dbReference type="GO" id="GO:0120159">
    <property type="term" value="F:rRNA pseudouridine synthase activity"/>
    <property type="evidence" value="ECO:0007669"/>
    <property type="project" value="UniProtKB-ARBA"/>
</dbReference>
<evidence type="ECO:0000256" key="1">
    <source>
        <dbReference type="ARBA" id="ARBA00000073"/>
    </source>
</evidence>
<dbReference type="Gene3D" id="3.30.70.1560">
    <property type="entry name" value="Alpha-L RNA-binding motif"/>
    <property type="match status" value="1"/>
</dbReference>
<dbReference type="Pfam" id="PF01479">
    <property type="entry name" value="S4"/>
    <property type="match status" value="1"/>
</dbReference>
<dbReference type="InterPro" id="IPR000748">
    <property type="entry name" value="PsdUridine_synth_RsuA/RluB/E/F"/>
</dbReference>
<keyword evidence="10" id="KW-1185">Reference proteome</keyword>
<dbReference type="SMART" id="SM00363">
    <property type="entry name" value="S4"/>
    <property type="match status" value="1"/>
</dbReference>
<dbReference type="CDD" id="cd00165">
    <property type="entry name" value="S4"/>
    <property type="match status" value="1"/>
</dbReference>
<organism evidence="9 10">
    <name type="scientific">Zavarzinia compransoris</name>
    <dbReference type="NCBI Taxonomy" id="1264899"/>
    <lineage>
        <taxon>Bacteria</taxon>
        <taxon>Pseudomonadati</taxon>
        <taxon>Pseudomonadota</taxon>
        <taxon>Alphaproteobacteria</taxon>
        <taxon>Rhodospirillales</taxon>
        <taxon>Zavarziniaceae</taxon>
        <taxon>Zavarzinia</taxon>
    </lineage>
</organism>
<dbReference type="GO" id="GO:0003723">
    <property type="term" value="F:RNA binding"/>
    <property type="evidence" value="ECO:0007669"/>
    <property type="project" value="UniProtKB-KW"/>
</dbReference>